<dbReference type="Gene3D" id="3.10.450.530">
    <property type="entry name" value="Ribonuclease toxin, BrnT, of type II toxin-antitoxin system"/>
    <property type="match status" value="1"/>
</dbReference>
<protein>
    <recommendedName>
        <fullName evidence="3">BrnT family toxin</fullName>
    </recommendedName>
</protein>
<dbReference type="InterPro" id="IPR007460">
    <property type="entry name" value="BrnT_toxin"/>
</dbReference>
<sequence length="103" mass="11885">MTTRFEWDPAKAASNLRKHGVSFESALRIFADPFLLSAPDRVEGGELRWKAIGSMGDFAVLLVVHTHCERNEDGREIEIVRIISARRADRSERRRYERESRSV</sequence>
<dbReference type="InterPro" id="IPR038573">
    <property type="entry name" value="BrnT_sf"/>
</dbReference>
<dbReference type="OrthoDB" id="839663at2"/>
<organism evidence="1 2">
    <name type="scientific">Methylorubrum populi</name>
    <dbReference type="NCBI Taxonomy" id="223967"/>
    <lineage>
        <taxon>Bacteria</taxon>
        <taxon>Pseudomonadati</taxon>
        <taxon>Pseudomonadota</taxon>
        <taxon>Alphaproteobacteria</taxon>
        <taxon>Hyphomicrobiales</taxon>
        <taxon>Methylobacteriaceae</taxon>
        <taxon>Methylorubrum</taxon>
    </lineage>
</organism>
<dbReference type="Proteomes" id="UP000218288">
    <property type="component" value="Chromosome"/>
</dbReference>
<evidence type="ECO:0008006" key="3">
    <source>
        <dbReference type="Google" id="ProtNLM"/>
    </source>
</evidence>
<name>A0A160PCW0_9HYPH</name>
<reference evidence="1 2" key="1">
    <citation type="journal article" date="2016" name="Genome Announc.">
        <title>Complete Genome Sequence of Methylobacterium populi P-1M, Isolated from Pink-Pigmented Household Biofilm.</title>
        <authorList>
            <person name="Morohoshi T."/>
            <person name="Ikeda T."/>
        </authorList>
    </citation>
    <scope>NUCLEOTIDE SEQUENCE [LARGE SCALE GENOMIC DNA]</scope>
    <source>
        <strain evidence="1 2">P-1M</strain>
    </source>
</reference>
<dbReference type="AlphaFoldDB" id="A0A160PCW0"/>
<dbReference type="RefSeq" id="WP_096484631.1">
    <property type="nucleotide sequence ID" value="NZ_AP014809.1"/>
</dbReference>
<evidence type="ECO:0000313" key="1">
    <source>
        <dbReference type="EMBL" id="BAU90264.1"/>
    </source>
</evidence>
<accession>A0A160PCW0</accession>
<dbReference type="EMBL" id="AP014809">
    <property type="protein sequence ID" value="BAU90264.1"/>
    <property type="molecule type" value="Genomic_DNA"/>
</dbReference>
<gene>
    <name evidence="1" type="ORF">MPPM_1659</name>
</gene>
<proteinExistence type="predicted"/>
<dbReference type="Pfam" id="PF04365">
    <property type="entry name" value="BrnT_toxin"/>
    <property type="match status" value="1"/>
</dbReference>
<evidence type="ECO:0000313" key="2">
    <source>
        <dbReference type="Proteomes" id="UP000218288"/>
    </source>
</evidence>